<dbReference type="InterPro" id="IPR036397">
    <property type="entry name" value="RNaseH_sf"/>
</dbReference>
<dbReference type="GO" id="GO:0015074">
    <property type="term" value="P:DNA integration"/>
    <property type="evidence" value="ECO:0007669"/>
    <property type="project" value="InterPro"/>
</dbReference>
<comment type="caution">
    <text evidence="3">The sequence shown here is derived from an EMBL/GenBank/DDBJ whole genome shotgun (WGS) entry which is preliminary data.</text>
</comment>
<dbReference type="OrthoDB" id="501284at2"/>
<proteinExistence type="predicted"/>
<dbReference type="AlphaFoldDB" id="A0A0J8JMT0"/>
<dbReference type="Proteomes" id="UP000037600">
    <property type="component" value="Unassembled WGS sequence"/>
</dbReference>
<dbReference type="InterPro" id="IPR012337">
    <property type="entry name" value="RNaseH-like_sf"/>
</dbReference>
<feature type="region of interest" description="Disordered" evidence="1">
    <location>
        <begin position="622"/>
        <end position="666"/>
    </location>
</feature>
<reference evidence="3 4" key="1">
    <citation type="submission" date="2015-04" db="EMBL/GenBank/DDBJ databases">
        <title>Draft Genome Sequence of the Novel Agar-Digesting Marine Bacterium Q1.</title>
        <authorList>
            <person name="Li Y."/>
            <person name="Li D."/>
            <person name="Chen G."/>
            <person name="Du Z."/>
        </authorList>
    </citation>
    <scope>NUCLEOTIDE SEQUENCE [LARGE SCALE GENOMIC DNA]</scope>
    <source>
        <strain evidence="3 4">Q1</strain>
    </source>
</reference>
<name>A0A0J8JMT0_9ALTE</name>
<dbReference type="PROSITE" id="PS50994">
    <property type="entry name" value="INTEGRASE"/>
    <property type="match status" value="1"/>
</dbReference>
<gene>
    <name evidence="3" type="ORF">XM47_05495</name>
</gene>
<evidence type="ECO:0000256" key="1">
    <source>
        <dbReference type="SAM" id="MobiDB-lite"/>
    </source>
</evidence>
<sequence>MYQPPVVGDTFIDIEQRKFNLAYYDELQALLNPNPMLGSETGLHLTQDDFRSKIDSGELRPAYAITHDNNELTASQKKELKKREPYITELATLVHDGYKPTVDKTIDKLKQIVHGKYHIGTEKHGNSTIARWWKQYREAEFNLKKSIAPRKSQPKRTNTATENFLNRFFTDTWVKGNIENIARGYSSYSKAVLKAQTQNDAIEQVSERTFSRRIEGLNAFNIILNSGNYSEVKKALRTLSKKIKTTHVLERVEMDRMSLNLALIDEEGKPTGNVSIYIAIDCHSRYPLSVTFELGTSEDTEGVVRSFKRIFESTSDQLNACGIPFKIIVDNGSGYKAEQFKQITQRLGCELIKAPSNEPWRKPFVESFNNTLREEFFKGGEFKLPDGTITIGLPGYKDKRTHKTSKPSSEETIKKAASLPVEEFASLLHDYLVHYVNSKHSSLNNKTPQQVWNESVALKPLIPVNKELLSAACHYIEHNPSLSQRGTVQVNKQVFADDRIKQCYLDAKTLDKNQDMTVTVKSDPDDGRWVTVIADFPCYDHPKVFDFVENRKLSGSELEYPLSFEELNTTSGTPERRDIFSRKIANLVKQKTRSLGSGKPVATAKENLSKGLSTAERIKRSNQSYAYKPIKKSKKSKEDNTPSDKGNIKRKVSPNRNEAQLGLWQD</sequence>
<dbReference type="STRING" id="1513271.XM47_05495"/>
<organism evidence="3 4">
    <name type="scientific">Catenovulum maritimum</name>
    <dbReference type="NCBI Taxonomy" id="1513271"/>
    <lineage>
        <taxon>Bacteria</taxon>
        <taxon>Pseudomonadati</taxon>
        <taxon>Pseudomonadota</taxon>
        <taxon>Gammaproteobacteria</taxon>
        <taxon>Alteromonadales</taxon>
        <taxon>Alteromonadaceae</taxon>
        <taxon>Catenovulum</taxon>
    </lineage>
</organism>
<dbReference type="InterPro" id="IPR001584">
    <property type="entry name" value="Integrase_cat-core"/>
</dbReference>
<evidence type="ECO:0000313" key="4">
    <source>
        <dbReference type="Proteomes" id="UP000037600"/>
    </source>
</evidence>
<dbReference type="SUPFAM" id="SSF53098">
    <property type="entry name" value="Ribonuclease H-like"/>
    <property type="match status" value="1"/>
</dbReference>
<accession>A0A0J8JMT0</accession>
<keyword evidence="4" id="KW-1185">Reference proteome</keyword>
<dbReference type="RefSeq" id="WP_048690584.1">
    <property type="nucleotide sequence ID" value="NZ_KQ130485.1"/>
</dbReference>
<dbReference type="PANTHER" id="PTHR35004:SF7">
    <property type="entry name" value="INTEGRASE PROTEIN"/>
    <property type="match status" value="1"/>
</dbReference>
<dbReference type="PANTHER" id="PTHR35004">
    <property type="entry name" value="TRANSPOSASE RV3428C-RELATED"/>
    <property type="match status" value="1"/>
</dbReference>
<dbReference type="GO" id="GO:0003676">
    <property type="term" value="F:nucleic acid binding"/>
    <property type="evidence" value="ECO:0007669"/>
    <property type="project" value="InterPro"/>
</dbReference>
<evidence type="ECO:0000259" key="2">
    <source>
        <dbReference type="PROSITE" id="PS50994"/>
    </source>
</evidence>
<evidence type="ECO:0000313" key="3">
    <source>
        <dbReference type="EMBL" id="KMT65921.1"/>
    </source>
</evidence>
<dbReference type="Gene3D" id="3.30.420.10">
    <property type="entry name" value="Ribonuclease H-like superfamily/Ribonuclease H"/>
    <property type="match status" value="1"/>
</dbReference>
<feature type="domain" description="Integrase catalytic" evidence="2">
    <location>
        <begin position="243"/>
        <end position="456"/>
    </location>
</feature>
<protein>
    <recommendedName>
        <fullName evidence="2">Integrase catalytic domain-containing protein</fullName>
    </recommendedName>
</protein>
<dbReference type="EMBL" id="LAZL01000007">
    <property type="protein sequence ID" value="KMT65921.1"/>
    <property type="molecule type" value="Genomic_DNA"/>
</dbReference>